<feature type="active site" description="For nuclease activity" evidence="15">
    <location>
        <position position="1172"/>
    </location>
</feature>
<dbReference type="GO" id="GO:0009338">
    <property type="term" value="C:exodeoxyribonuclease V complex"/>
    <property type="evidence" value="ECO:0007669"/>
    <property type="project" value="TreeGrafter"/>
</dbReference>
<evidence type="ECO:0000256" key="12">
    <source>
        <dbReference type="ARBA" id="ARBA00023235"/>
    </source>
</evidence>
<dbReference type="InterPro" id="IPR014017">
    <property type="entry name" value="DNA_helicase_UvrD-like_C"/>
</dbReference>
<evidence type="ECO:0000256" key="4">
    <source>
        <dbReference type="ARBA" id="ARBA00022763"/>
    </source>
</evidence>
<evidence type="ECO:0000256" key="8">
    <source>
        <dbReference type="ARBA" id="ARBA00022840"/>
    </source>
</evidence>
<organism evidence="20 21">
    <name type="scientific">Saccharobesus litoralis</name>
    <dbReference type="NCBI Taxonomy" id="2172099"/>
    <lineage>
        <taxon>Bacteria</taxon>
        <taxon>Pseudomonadati</taxon>
        <taxon>Pseudomonadota</taxon>
        <taxon>Gammaproteobacteria</taxon>
        <taxon>Alteromonadales</taxon>
        <taxon>Alteromonadaceae</taxon>
        <taxon>Saccharobesus</taxon>
    </lineage>
</organism>
<comment type="domain">
    <text evidence="15">The C-terminal domain has nuclease activity and interacts with RecD. It interacts with RecA, facilitating its loading onto ssDNA.</text>
</comment>
<evidence type="ECO:0000256" key="3">
    <source>
        <dbReference type="ARBA" id="ARBA00022741"/>
    </source>
</evidence>
<dbReference type="InterPro" id="IPR038726">
    <property type="entry name" value="PDDEXK_AddAB-type"/>
</dbReference>
<dbReference type="InterPro" id="IPR011335">
    <property type="entry name" value="Restrct_endonuc-II-like"/>
</dbReference>
<comment type="catalytic activity">
    <reaction evidence="15">
        <text>Exonucleolytic cleavage (in the presence of ATP) in either 5'- to 3'- or 3'- to 5'-direction to yield 5'-phosphooligonucleotides.</text>
        <dbReference type="EC" id="3.1.11.5"/>
    </reaction>
</comment>
<keyword evidence="4 15" id="KW-0227">DNA damage</keyword>
<evidence type="ECO:0000256" key="17">
    <source>
        <dbReference type="SAM" id="MobiDB-lite"/>
    </source>
</evidence>
<evidence type="ECO:0000259" key="18">
    <source>
        <dbReference type="PROSITE" id="PS51198"/>
    </source>
</evidence>
<evidence type="ECO:0000256" key="2">
    <source>
        <dbReference type="ARBA" id="ARBA00022723"/>
    </source>
</evidence>
<dbReference type="InterPro" id="IPR004586">
    <property type="entry name" value="RecB"/>
</dbReference>
<evidence type="ECO:0000256" key="16">
    <source>
        <dbReference type="PROSITE-ProRule" id="PRU00560"/>
    </source>
</evidence>
<comment type="similarity">
    <text evidence="15">Belongs to the helicase family. UvrD subfamily.</text>
</comment>
<dbReference type="EC" id="5.6.2.4" evidence="15"/>
<comment type="function">
    <text evidence="15">A helicase/nuclease that prepares dsDNA breaks (DSB) for recombinational DNA repair. Binds to DSBs and unwinds DNA via a highly rapid and processive ATP-dependent bidirectional helicase activity. Unwinds dsDNA until it encounters a Chi (crossover hotspot instigator) sequence from the 3' direction. Cuts ssDNA a few nucleotides 3' to the Chi site. The properties and activities of the enzyme are changed at Chi. The Chi-altered holoenzyme produces a long 3'-ssDNA overhang and facilitates RecA-binding to the ssDNA for homologous DNA recombination and repair. Holoenzyme degrades any linearized DNA that is unable to undergo homologous recombination. In the holoenzyme this subunit contributes ATPase, 3'-5' helicase, exonuclease activity and loads RecA onto ssDNA.</text>
</comment>
<comment type="domain">
    <text evidence="15">The N-terminal DNA-binding domain is a ssDNA-dependent ATPase and has ATP-dependent 3'-5' helicase function. This domain interacts with RecC.</text>
</comment>
<dbReference type="GO" id="GO:0043138">
    <property type="term" value="F:3'-5' DNA helicase activity"/>
    <property type="evidence" value="ECO:0007669"/>
    <property type="project" value="UniProtKB-UniRule"/>
</dbReference>
<dbReference type="Gene3D" id="3.90.320.10">
    <property type="match status" value="1"/>
</dbReference>
<feature type="domain" description="UvrD-like helicase ATP-binding" evidence="18">
    <location>
        <begin position="3"/>
        <end position="476"/>
    </location>
</feature>
<feature type="domain" description="UvrD-like helicase C-terminal" evidence="19">
    <location>
        <begin position="551"/>
        <end position="820"/>
    </location>
</feature>
<keyword evidence="7 15" id="KW-0269">Exonuclease</keyword>
<keyword evidence="3 15" id="KW-0547">Nucleotide-binding</keyword>
<keyword evidence="12 15" id="KW-0413">Isomerase</keyword>
<dbReference type="HAMAP" id="MF_01485">
    <property type="entry name" value="RecB"/>
    <property type="match status" value="1"/>
</dbReference>
<evidence type="ECO:0000313" key="21">
    <source>
        <dbReference type="Proteomes" id="UP000244441"/>
    </source>
</evidence>
<dbReference type="EC" id="3.1.11.5" evidence="15"/>
<dbReference type="Pfam" id="PF00580">
    <property type="entry name" value="UvrD-helicase"/>
    <property type="match status" value="1"/>
</dbReference>
<dbReference type="PANTHER" id="PTHR11070">
    <property type="entry name" value="UVRD / RECB / PCRA DNA HELICASE FAMILY MEMBER"/>
    <property type="match status" value="1"/>
</dbReference>
<accession>A0A2S0VNU6</accession>
<keyword evidence="6 15" id="KW-0347">Helicase</keyword>
<reference evidence="20 21" key="1">
    <citation type="submission" date="2018-01" db="EMBL/GenBank/DDBJ databases">
        <title>Genome sequence of a Cantenovulum-like bacteria.</title>
        <authorList>
            <person name="Tan W.R."/>
            <person name="Lau N.-S."/>
            <person name="Go F."/>
            <person name="Amirul A.-A.A."/>
        </authorList>
    </citation>
    <scope>NUCLEOTIDE SEQUENCE [LARGE SCALE GENOMIC DNA]</scope>
    <source>
        <strain evidence="20 21">CCB-QB4</strain>
    </source>
</reference>
<dbReference type="EMBL" id="CP026604">
    <property type="protein sequence ID" value="AWB65884.1"/>
    <property type="molecule type" value="Genomic_DNA"/>
</dbReference>
<dbReference type="OrthoDB" id="9810135at2"/>
<evidence type="ECO:0000256" key="11">
    <source>
        <dbReference type="ARBA" id="ARBA00023204"/>
    </source>
</evidence>
<dbReference type="RefSeq" id="WP_108601957.1">
    <property type="nucleotide sequence ID" value="NZ_CP026604.1"/>
</dbReference>
<sequence length="1297" mass="147137">MTSSPLAYLQVESLPLSGRHLIEASAGTGKTYNITRLYLRLLLEKQLTVEEILVVTFTQAATEELKGRIGKELRAALSHWQKPVSELEPVFAKLVQTVPEQEAKARIELALLHLDEAAIYTIHGFCSKALAEYNLLAGLSFDMQLATDTRKMLIQVIEDQYRRINLEPQTLQLLLEMAPDAQRFLAKFQRLISDNSPIENNSPTTVIDDAIARQQTTYQTLLDNQALIEQELVNGVKDQDKHQAAWRELLAYFANSTNLTELKTSLDRQSVASLPPLSKAIKDFMHGRRFTRKADDIKQNLKACFDLVKEFEAKVIKRLGDDICTAQKNQLAARLILAIRQQMADNKRQQGVMDFNDLILHLAHSLALQPEPNSLPKTQQNPQQSSQRVQDADNTFAQLLNRQYPAILVDEFQDTDPEQYQIFNAIQVANESHLLLMIGDPKQAIYKFRGGDIFTYLAAREQANYQWFMDTNYRSAQSMVTAYNRVFYGQTLPHNYQQDNGQQDNGQKNNAQKENEQQDNISGTDKVFGYDIQYTPVKAHHQDLFIQCPQTNGLDSSIESPTQPSSNAALHLVCFDDGQQKTETKNQSYRQVMAQWFANEIANLLGRQESPAAQMIEGQHTQVVREQDIAILVRDFGEAQDMQQALREKGLSAVYLSNRENIYQTAEAGFWLRCIQGILHLERDSEFVAALATPLLGVSDQMLYTLQHDETLWESWRERLVELRRLWLNRSFIAMAFKILHEYCQIGQSAGAKSRDRQITNLMHLVELIQAQSQQTANPQQLVDWLQRQVTDPDLNSEAELRLESEDNLIRIVTLHGSKGLEYPIVFVPFATRAKAQVNMAYYQYFQSQAQRSVFYLGNDGNIIQQAQQEQNAEDVRLLYVALTRPVFRCYIGVCQFNGYDSSPLGLTLGLNKQDDLFAAVAQLANSCDAICTTSVNSDELLELSSSSEVKQQESQPVVLQAATFTGQIEKDWMLHSFSALTKNAHHQHVDETSSVIDVKPEDEHIIPADLPAPEPEAPTDIKTCFSFIKGANAGLLLHEILELMDFSQPDFTAAWQLLEATLAEADRPDQAGFIAWLQDILATPLSSVVQQTELLSDEVFCLADLSATQILREVAFYFPMHKLNSQQLLAVLAHHRGKPVDLQLFNQQLQGMMNGIIDLVIEWQGKYYVADYKSNHLGGSYADYHYAAMLQSVESSYYDLQYLIYSLALHRYLRQRLDDYDPEQHFGGAIYLYLRGLAAPQKAQYCPSDFTGVYGTRISVQMLDWLDATFNGEEIPELQHNPADQNVAEIRQGDQI</sequence>
<keyword evidence="21" id="KW-1185">Reference proteome</keyword>
<feature type="region of interest" description="DNA-binding and helicase activity, interacts with RecC" evidence="15">
    <location>
        <begin position="1"/>
        <end position="938"/>
    </location>
</feature>
<gene>
    <name evidence="15" type="primary">recB</name>
    <name evidence="20" type="ORF">C2869_05255</name>
</gene>
<dbReference type="GO" id="GO:0016887">
    <property type="term" value="F:ATP hydrolysis activity"/>
    <property type="evidence" value="ECO:0007669"/>
    <property type="project" value="RHEA"/>
</dbReference>
<feature type="binding site" evidence="16">
    <location>
        <begin position="24"/>
        <end position="31"/>
    </location>
    <ligand>
        <name>ATP</name>
        <dbReference type="ChEBI" id="CHEBI:30616"/>
    </ligand>
</feature>
<dbReference type="GO" id="GO:0005524">
    <property type="term" value="F:ATP binding"/>
    <property type="evidence" value="ECO:0007669"/>
    <property type="project" value="UniProtKB-UniRule"/>
</dbReference>
<feature type="region of interest" description="Disordered" evidence="17">
    <location>
        <begin position="370"/>
        <end position="391"/>
    </location>
</feature>
<dbReference type="InterPro" id="IPR000212">
    <property type="entry name" value="DNA_helicase_UvrD/REP"/>
</dbReference>
<proteinExistence type="inferred from homology"/>
<dbReference type="InterPro" id="IPR027417">
    <property type="entry name" value="P-loop_NTPase"/>
</dbReference>
<dbReference type="Gene3D" id="1.10.486.10">
    <property type="entry name" value="PCRA, domain 4"/>
    <property type="match status" value="1"/>
</dbReference>
<dbReference type="GO" id="GO:0000724">
    <property type="term" value="P:double-strand break repair via homologous recombination"/>
    <property type="evidence" value="ECO:0007669"/>
    <property type="project" value="UniProtKB-UniRule"/>
</dbReference>
<dbReference type="InterPro" id="IPR011604">
    <property type="entry name" value="PDDEXK-like_dom_sf"/>
</dbReference>
<keyword evidence="5 15" id="KW-0378">Hydrolase</keyword>
<keyword evidence="11 15" id="KW-0234">DNA repair</keyword>
<dbReference type="InterPro" id="IPR014016">
    <property type="entry name" value="UvrD-like_ATP-bd"/>
</dbReference>
<evidence type="ECO:0000256" key="5">
    <source>
        <dbReference type="ARBA" id="ARBA00022801"/>
    </source>
</evidence>
<dbReference type="Proteomes" id="UP000244441">
    <property type="component" value="Chromosome"/>
</dbReference>
<dbReference type="GO" id="GO:0000287">
    <property type="term" value="F:magnesium ion binding"/>
    <property type="evidence" value="ECO:0007669"/>
    <property type="project" value="UniProtKB-UniRule"/>
</dbReference>
<feature type="binding site" evidence="15">
    <location>
        <position position="1172"/>
    </location>
    <ligand>
        <name>Mg(2+)</name>
        <dbReference type="ChEBI" id="CHEBI:18420"/>
    </ligand>
</feature>
<evidence type="ECO:0000256" key="7">
    <source>
        <dbReference type="ARBA" id="ARBA00022839"/>
    </source>
</evidence>
<feature type="region of interest" description="Disordered" evidence="17">
    <location>
        <begin position="493"/>
        <end position="522"/>
    </location>
</feature>
<dbReference type="Pfam" id="PF13361">
    <property type="entry name" value="UvrD_C"/>
    <property type="match status" value="1"/>
</dbReference>
<keyword evidence="2 15" id="KW-0479">Metal-binding</keyword>
<evidence type="ECO:0000256" key="13">
    <source>
        <dbReference type="ARBA" id="ARBA00034617"/>
    </source>
</evidence>
<evidence type="ECO:0000256" key="15">
    <source>
        <dbReference type="HAMAP-Rule" id="MF_01485"/>
    </source>
</evidence>
<evidence type="ECO:0000256" key="6">
    <source>
        <dbReference type="ARBA" id="ARBA00022806"/>
    </source>
</evidence>
<keyword evidence="8 15" id="KW-0067">ATP-binding</keyword>
<dbReference type="PROSITE" id="PS51217">
    <property type="entry name" value="UVRD_HELICASE_CTER"/>
    <property type="match status" value="1"/>
</dbReference>
<evidence type="ECO:0000256" key="14">
    <source>
        <dbReference type="ARBA" id="ARBA00048988"/>
    </source>
</evidence>
<protein>
    <recommendedName>
        <fullName evidence="15">RecBCD enzyme subunit RecB</fullName>
        <ecNumber evidence="15">3.1.11.5</ecNumber>
        <ecNumber evidence="15">5.6.2.4</ecNumber>
    </recommendedName>
    <alternativeName>
        <fullName evidence="15">DNA 3'-5' helicase subunit RecB</fullName>
    </alternativeName>
    <alternativeName>
        <fullName evidence="15">Exonuclease V subunit RecB</fullName>
        <shortName evidence="15">ExoV subunit RecB</shortName>
    </alternativeName>
    <alternativeName>
        <fullName evidence="15">Helicase/nuclease RecBCD subunit RecB</fullName>
    </alternativeName>
</protein>
<dbReference type="Pfam" id="PF12705">
    <property type="entry name" value="PDDEXK_1"/>
    <property type="match status" value="1"/>
</dbReference>
<dbReference type="PANTHER" id="PTHR11070:SF23">
    <property type="entry name" value="RECBCD ENZYME SUBUNIT RECB"/>
    <property type="match status" value="1"/>
</dbReference>
<dbReference type="SUPFAM" id="SSF52980">
    <property type="entry name" value="Restriction endonuclease-like"/>
    <property type="match status" value="1"/>
</dbReference>
<evidence type="ECO:0000259" key="19">
    <source>
        <dbReference type="PROSITE" id="PS51217"/>
    </source>
</evidence>
<feature type="binding site" evidence="15">
    <location>
        <position position="1039"/>
    </location>
    <ligand>
        <name>Mg(2+)</name>
        <dbReference type="ChEBI" id="CHEBI:18420"/>
    </ligand>
</feature>
<comment type="subunit">
    <text evidence="15">Heterotrimer of RecB, RecC and RecD. All subunits contribute to DNA-binding. Interacts with RecA.</text>
</comment>
<keyword evidence="1 15" id="KW-0540">Nuclease</keyword>
<keyword evidence="9 15" id="KW-0460">Magnesium</keyword>
<keyword evidence="10 15" id="KW-0238">DNA-binding</keyword>
<dbReference type="GO" id="GO:0005829">
    <property type="term" value="C:cytosol"/>
    <property type="evidence" value="ECO:0007669"/>
    <property type="project" value="TreeGrafter"/>
</dbReference>
<feature type="binding site" evidence="15">
    <location>
        <position position="1159"/>
    </location>
    <ligand>
        <name>Mg(2+)</name>
        <dbReference type="ChEBI" id="CHEBI:18420"/>
    </ligand>
</feature>
<feature type="compositionally biased region" description="Low complexity" evidence="17">
    <location>
        <begin position="379"/>
        <end position="389"/>
    </location>
</feature>
<feature type="compositionally biased region" description="Low complexity" evidence="17">
    <location>
        <begin position="497"/>
        <end position="510"/>
    </location>
</feature>
<dbReference type="SUPFAM" id="SSF52540">
    <property type="entry name" value="P-loop containing nucleoside triphosphate hydrolases"/>
    <property type="match status" value="1"/>
</dbReference>
<evidence type="ECO:0000256" key="10">
    <source>
        <dbReference type="ARBA" id="ARBA00023125"/>
    </source>
</evidence>
<name>A0A2S0VNU6_9ALTE</name>
<evidence type="ECO:0000256" key="1">
    <source>
        <dbReference type="ARBA" id="ARBA00022722"/>
    </source>
</evidence>
<dbReference type="Gene3D" id="3.40.50.300">
    <property type="entry name" value="P-loop containing nucleotide triphosphate hydrolases"/>
    <property type="match status" value="2"/>
</dbReference>
<feature type="region of interest" description="Nuclease activity, interacts with RecD and RecA" evidence="15">
    <location>
        <begin position="972"/>
        <end position="1297"/>
    </location>
</feature>
<dbReference type="KEGG" id="cate:C2869_05255"/>
<dbReference type="GO" id="GO:0003677">
    <property type="term" value="F:DNA binding"/>
    <property type="evidence" value="ECO:0007669"/>
    <property type="project" value="UniProtKB-UniRule"/>
</dbReference>
<dbReference type="PROSITE" id="PS51198">
    <property type="entry name" value="UVRD_HELICASE_ATP_BIND"/>
    <property type="match status" value="1"/>
</dbReference>
<dbReference type="GO" id="GO:0008854">
    <property type="term" value="F:exodeoxyribonuclease V activity"/>
    <property type="evidence" value="ECO:0007669"/>
    <property type="project" value="UniProtKB-EC"/>
</dbReference>
<evidence type="ECO:0000313" key="20">
    <source>
        <dbReference type="EMBL" id="AWB65884.1"/>
    </source>
</evidence>
<dbReference type="CDD" id="cd22352">
    <property type="entry name" value="RecB_C-like"/>
    <property type="match status" value="1"/>
</dbReference>
<evidence type="ECO:0000256" key="9">
    <source>
        <dbReference type="ARBA" id="ARBA00022842"/>
    </source>
</evidence>
<comment type="catalytic activity">
    <reaction evidence="13 15">
        <text>Couples ATP hydrolysis with the unwinding of duplex DNA by translocating in the 3'-5' direction.</text>
        <dbReference type="EC" id="5.6.2.4"/>
    </reaction>
</comment>
<comment type="catalytic activity">
    <reaction evidence="14 15">
        <text>ATP + H2O = ADP + phosphate + H(+)</text>
        <dbReference type="Rhea" id="RHEA:13065"/>
        <dbReference type="ChEBI" id="CHEBI:15377"/>
        <dbReference type="ChEBI" id="CHEBI:15378"/>
        <dbReference type="ChEBI" id="CHEBI:30616"/>
        <dbReference type="ChEBI" id="CHEBI:43474"/>
        <dbReference type="ChEBI" id="CHEBI:456216"/>
        <dbReference type="EC" id="5.6.2.4"/>
    </reaction>
</comment>
<dbReference type="Gene3D" id="1.10.3170.10">
    <property type="entry name" value="Recbcd, chain B, domain 2"/>
    <property type="match status" value="1"/>
</dbReference>
<comment type="miscellaneous">
    <text evidence="15">In the RecBCD complex, RecB has a slow 3'-5' helicase, an exonuclease activity and loads RecA onto ssDNA, RecD has a fast 5'-3' helicase activity, while RecC stimulates the ATPase and processivity of the RecB helicase and contributes to recognition of the Chi site.</text>
</comment>
<comment type="cofactor">
    <cofactor evidence="15">
        <name>Mg(2+)</name>
        <dbReference type="ChEBI" id="CHEBI:18420"/>
    </cofactor>
    <text evidence="15">Binds 1 Mg(2+) ion per subunit.</text>
</comment>